<reference evidence="2" key="1">
    <citation type="journal article" date="2019" name="Int. J. Syst. Evol. Microbiol.">
        <title>The Global Catalogue of Microorganisms (GCM) 10K type strain sequencing project: providing services to taxonomists for standard genome sequencing and annotation.</title>
        <authorList>
            <consortium name="The Broad Institute Genomics Platform"/>
            <consortium name="The Broad Institute Genome Sequencing Center for Infectious Disease"/>
            <person name="Wu L."/>
            <person name="Ma J."/>
        </authorList>
    </citation>
    <scope>NUCLEOTIDE SEQUENCE [LARGE SCALE GENOMIC DNA]</scope>
    <source>
        <strain evidence="2">CGMCC 4.1530</strain>
    </source>
</reference>
<evidence type="ECO:0000313" key="1">
    <source>
        <dbReference type="EMBL" id="MFC6361623.1"/>
    </source>
</evidence>
<organism evidence="1 2">
    <name type="scientific">Tatumella punctata</name>
    <dbReference type="NCBI Taxonomy" id="399969"/>
    <lineage>
        <taxon>Bacteria</taxon>
        <taxon>Pseudomonadati</taxon>
        <taxon>Pseudomonadota</taxon>
        <taxon>Gammaproteobacteria</taxon>
        <taxon>Enterobacterales</taxon>
        <taxon>Erwiniaceae</taxon>
        <taxon>Tatumella</taxon>
    </lineage>
</organism>
<proteinExistence type="predicted"/>
<accession>A0ABW1VPA4</accession>
<comment type="caution">
    <text evidence="1">The sequence shown here is derived from an EMBL/GenBank/DDBJ whole genome shotgun (WGS) entry which is preliminary data.</text>
</comment>
<dbReference type="EMBL" id="JBHSUC010000005">
    <property type="protein sequence ID" value="MFC6361623.1"/>
    <property type="molecule type" value="Genomic_DNA"/>
</dbReference>
<gene>
    <name evidence="1" type="ORF">ACFP73_05825</name>
</gene>
<dbReference type="Proteomes" id="UP001596215">
    <property type="component" value="Unassembled WGS sequence"/>
</dbReference>
<sequence>MNKTAHADTPPHPVSVRWQLWSVAVGFFMQSPETTNVIYSLT</sequence>
<evidence type="ECO:0008006" key="3">
    <source>
        <dbReference type="Google" id="ProtNLM"/>
    </source>
</evidence>
<evidence type="ECO:0000313" key="2">
    <source>
        <dbReference type="Proteomes" id="UP001596215"/>
    </source>
</evidence>
<keyword evidence="2" id="KW-1185">Reference proteome</keyword>
<protein>
    <recommendedName>
        <fullName evidence="3">MFS transporter</fullName>
    </recommendedName>
</protein>
<dbReference type="RefSeq" id="WP_256441123.1">
    <property type="nucleotide sequence ID" value="NZ_BAAAFW010000095.1"/>
</dbReference>
<name>A0ABW1VPA4_9GAMM</name>